<name>A0ABW5KTK4_9FLAO</name>
<keyword evidence="2" id="KW-1185">Reference proteome</keyword>
<protein>
    <submittedName>
        <fullName evidence="1">Na(+)-translocating NADH-quinone reductase subunit F</fullName>
    </submittedName>
</protein>
<evidence type="ECO:0000313" key="1">
    <source>
        <dbReference type="EMBL" id="MFD2551896.1"/>
    </source>
</evidence>
<accession>A0ABW5KTK4</accession>
<comment type="caution">
    <text evidence="1">The sequence shown here is derived from an EMBL/GenBank/DDBJ whole genome shotgun (WGS) entry which is preliminary data.</text>
</comment>
<proteinExistence type="predicted"/>
<organism evidence="1 2">
    <name type="scientific">Bizionia sediminis</name>
    <dbReference type="NCBI Taxonomy" id="1737064"/>
    <lineage>
        <taxon>Bacteria</taxon>
        <taxon>Pseudomonadati</taxon>
        <taxon>Bacteroidota</taxon>
        <taxon>Flavobacteriia</taxon>
        <taxon>Flavobacteriales</taxon>
        <taxon>Flavobacteriaceae</taxon>
        <taxon>Bizionia</taxon>
    </lineage>
</organism>
<evidence type="ECO:0000313" key="2">
    <source>
        <dbReference type="Proteomes" id="UP001597472"/>
    </source>
</evidence>
<reference evidence="2" key="1">
    <citation type="journal article" date="2019" name="Int. J. Syst. Evol. Microbiol.">
        <title>The Global Catalogue of Microorganisms (GCM) 10K type strain sequencing project: providing services to taxonomists for standard genome sequencing and annotation.</title>
        <authorList>
            <consortium name="The Broad Institute Genomics Platform"/>
            <consortium name="The Broad Institute Genome Sequencing Center for Infectious Disease"/>
            <person name="Wu L."/>
            <person name="Ma J."/>
        </authorList>
    </citation>
    <scope>NUCLEOTIDE SEQUENCE [LARGE SCALE GENOMIC DNA]</scope>
    <source>
        <strain evidence="2">KCTC 42587</strain>
    </source>
</reference>
<dbReference type="RefSeq" id="WP_376893495.1">
    <property type="nucleotide sequence ID" value="NZ_JBHULS010000003.1"/>
</dbReference>
<gene>
    <name evidence="1" type="ORF">ACFSQP_08715</name>
</gene>
<dbReference type="Proteomes" id="UP001597472">
    <property type="component" value="Unassembled WGS sequence"/>
</dbReference>
<dbReference type="EMBL" id="JBHULS010000003">
    <property type="protein sequence ID" value="MFD2551896.1"/>
    <property type="molecule type" value="Genomic_DNA"/>
</dbReference>
<sequence length="149" mass="16861">MKTTNRFDQAILKLYHAFHSGTLVPECNQQCAVGTILNNSESWKHFSDNHGSTVLNYVGLVNENFGRRFGGYKPSELLQIEVTFLKACGYQVPLHYSHKKPEQPLNKDTLFSGLTAVVSLLCKLDNLPDVMNCQALFMYKPKPYSQFAN</sequence>